<protein>
    <recommendedName>
        <fullName evidence="4">Fis family transcriptional regulator</fullName>
    </recommendedName>
</protein>
<keyword evidence="1" id="KW-0812">Transmembrane</keyword>
<feature type="transmembrane region" description="Helical" evidence="1">
    <location>
        <begin position="100"/>
        <end position="117"/>
    </location>
</feature>
<dbReference type="Pfam" id="PF04246">
    <property type="entry name" value="RseC_MucC"/>
    <property type="match status" value="1"/>
</dbReference>
<proteinExistence type="predicted"/>
<dbReference type="STRING" id="1797197.A2Y75_11790"/>
<accession>A0A1F2WM55</accession>
<reference evidence="2 3" key="1">
    <citation type="journal article" date="2016" name="Nat. Commun.">
        <title>Thousands of microbial genomes shed light on interconnected biogeochemical processes in an aquifer system.</title>
        <authorList>
            <person name="Anantharaman K."/>
            <person name="Brown C.T."/>
            <person name="Hug L.A."/>
            <person name="Sharon I."/>
            <person name="Castelle C.J."/>
            <person name="Probst A.J."/>
            <person name="Thomas B.C."/>
            <person name="Singh A."/>
            <person name="Wilkins M.J."/>
            <person name="Karaoz U."/>
            <person name="Brodie E.L."/>
            <person name="Williams K.H."/>
            <person name="Hubbard S.S."/>
            <person name="Banfield J.F."/>
        </authorList>
    </citation>
    <scope>NUCLEOTIDE SEQUENCE [LARGE SCALE GENOMIC DNA]</scope>
</reference>
<evidence type="ECO:0000313" key="3">
    <source>
        <dbReference type="Proteomes" id="UP000177876"/>
    </source>
</evidence>
<sequence>MDCQAKVIEAERGKALVRVAKINCGECGACGLLARSDKDSVEFTVANQAGAKQGDEVILHLPSNRVYLSFLIVFGLPVLAIPAAYFAVMAIIGLAGWTGVHAPGIIVAVIAGFLAFWRGVKLAGRLGLSPFIKRIIT</sequence>
<organism evidence="2 3">
    <name type="scientific">Candidatus Solincola sediminis</name>
    <dbReference type="NCBI Taxonomy" id="1797199"/>
    <lineage>
        <taxon>Bacteria</taxon>
        <taxon>Bacillati</taxon>
        <taxon>Actinomycetota</taxon>
        <taxon>Candidatus Geothermincolia</taxon>
        <taxon>Candidatus Geothermincolales</taxon>
        <taxon>Candidatus Geothermincolaceae</taxon>
        <taxon>Candidatus Solincola</taxon>
    </lineage>
</organism>
<keyword evidence="1" id="KW-0472">Membrane</keyword>
<keyword evidence="1" id="KW-1133">Transmembrane helix</keyword>
<dbReference type="EMBL" id="MELK01000029">
    <property type="protein sequence ID" value="OFW57911.1"/>
    <property type="molecule type" value="Genomic_DNA"/>
</dbReference>
<evidence type="ECO:0000256" key="1">
    <source>
        <dbReference type="SAM" id="Phobius"/>
    </source>
</evidence>
<gene>
    <name evidence="2" type="ORF">A2Y75_11790</name>
</gene>
<feature type="transmembrane region" description="Helical" evidence="1">
    <location>
        <begin position="66"/>
        <end position="94"/>
    </location>
</feature>
<dbReference type="Proteomes" id="UP000177876">
    <property type="component" value="Unassembled WGS sequence"/>
</dbReference>
<comment type="caution">
    <text evidence="2">The sequence shown here is derived from an EMBL/GenBank/DDBJ whole genome shotgun (WGS) entry which is preliminary data.</text>
</comment>
<evidence type="ECO:0008006" key="4">
    <source>
        <dbReference type="Google" id="ProtNLM"/>
    </source>
</evidence>
<name>A0A1F2WM55_9ACTN</name>
<evidence type="ECO:0000313" key="2">
    <source>
        <dbReference type="EMBL" id="OFW57911.1"/>
    </source>
</evidence>
<dbReference type="AlphaFoldDB" id="A0A1F2WM55"/>